<keyword evidence="4" id="KW-0812">Transmembrane</keyword>
<dbReference type="GO" id="GO:0009279">
    <property type="term" value="C:cell outer membrane"/>
    <property type="evidence" value="ECO:0007669"/>
    <property type="project" value="UniProtKB-SubCell"/>
</dbReference>
<evidence type="ECO:0000256" key="6">
    <source>
        <dbReference type="ARBA" id="ARBA00023136"/>
    </source>
</evidence>
<evidence type="ECO:0000256" key="1">
    <source>
        <dbReference type="ARBA" id="ARBA00004571"/>
    </source>
</evidence>
<dbReference type="AlphaFoldDB" id="A0A5B8XZ09"/>
<keyword evidence="9" id="KW-1185">Reference proteome</keyword>
<evidence type="ECO:0000256" key="3">
    <source>
        <dbReference type="ARBA" id="ARBA00022452"/>
    </source>
</evidence>
<keyword evidence="6" id="KW-0472">Membrane</keyword>
<dbReference type="RefSeq" id="WP_146962424.1">
    <property type="nucleotide sequence ID" value="NZ_CP042467.1"/>
</dbReference>
<evidence type="ECO:0000256" key="2">
    <source>
        <dbReference type="ARBA" id="ARBA00008163"/>
    </source>
</evidence>
<evidence type="ECO:0000313" key="9">
    <source>
        <dbReference type="Proteomes" id="UP000321595"/>
    </source>
</evidence>
<organism evidence="8 9">
    <name type="scientific">Microvenator marinus</name>
    <dbReference type="NCBI Taxonomy" id="2600177"/>
    <lineage>
        <taxon>Bacteria</taxon>
        <taxon>Deltaproteobacteria</taxon>
        <taxon>Bradymonadales</taxon>
        <taxon>Microvenatoraceae</taxon>
        <taxon>Microvenator</taxon>
    </lineage>
</organism>
<evidence type="ECO:0000256" key="4">
    <source>
        <dbReference type="ARBA" id="ARBA00022692"/>
    </source>
</evidence>
<name>A0A5B8XZ09_9DELT</name>
<dbReference type="InterPro" id="IPR005017">
    <property type="entry name" value="OMPP1/FadL/TodX"/>
</dbReference>
<keyword evidence="5" id="KW-0732">Signal</keyword>
<keyword evidence="3" id="KW-1134">Transmembrane beta strand</keyword>
<dbReference type="Pfam" id="PF03349">
    <property type="entry name" value="Toluene_X"/>
    <property type="match status" value="1"/>
</dbReference>
<gene>
    <name evidence="8" type="ORF">FRD01_18605</name>
</gene>
<evidence type="ECO:0008006" key="10">
    <source>
        <dbReference type="Google" id="ProtNLM"/>
    </source>
</evidence>
<comment type="similarity">
    <text evidence="2">Belongs to the OmpP1/FadL family.</text>
</comment>
<dbReference type="Proteomes" id="UP000321595">
    <property type="component" value="Chromosome"/>
</dbReference>
<reference evidence="8 9" key="1">
    <citation type="submission" date="2019-08" db="EMBL/GenBank/DDBJ databases">
        <authorList>
            <person name="Liang Q."/>
        </authorList>
    </citation>
    <scope>NUCLEOTIDE SEQUENCE [LARGE SCALE GENOMIC DNA]</scope>
    <source>
        <strain evidence="8 9">V1718</strain>
    </source>
</reference>
<evidence type="ECO:0000256" key="7">
    <source>
        <dbReference type="ARBA" id="ARBA00023237"/>
    </source>
</evidence>
<dbReference type="OrthoDB" id="5482465at2"/>
<accession>A0A5B8XZ09</accession>
<dbReference type="SUPFAM" id="SSF56935">
    <property type="entry name" value="Porins"/>
    <property type="match status" value="1"/>
</dbReference>
<dbReference type="Gene3D" id="2.40.160.60">
    <property type="entry name" value="Outer membrane protein transport protein (OMPP1/FadL/TodX)"/>
    <property type="match status" value="1"/>
</dbReference>
<comment type="subcellular location">
    <subcellularLocation>
        <location evidence="1">Cell outer membrane</location>
        <topology evidence="1">Multi-pass membrane protein</topology>
    </subcellularLocation>
</comment>
<protein>
    <recommendedName>
        <fullName evidence="10">Long-chain fatty acid transport protein</fullName>
    </recommendedName>
</protein>
<dbReference type="EMBL" id="CP042467">
    <property type="protein sequence ID" value="QED29213.1"/>
    <property type="molecule type" value="Genomic_DNA"/>
</dbReference>
<evidence type="ECO:0000313" key="8">
    <source>
        <dbReference type="EMBL" id="QED29213.1"/>
    </source>
</evidence>
<dbReference type="KEGG" id="bbae:FRD01_18605"/>
<proteinExistence type="inferred from homology"/>
<keyword evidence="7" id="KW-0998">Cell outer membrane</keyword>
<dbReference type="GO" id="GO:0015483">
    <property type="term" value="F:long-chain fatty acid transporting porin activity"/>
    <property type="evidence" value="ECO:0007669"/>
    <property type="project" value="TreeGrafter"/>
</dbReference>
<sequence>MDTLRVQFGIILAGCLVASTSFAGPFDLYGAGPRGSAMGAQSASSGDAWSIYYNVAGLADSTPGFSIGGFATHNNAQILLKARPGGYEIPDIEGARYGTPSGEEPNARRDTDDIAPIYALQFSGVTSLGIERLRLGFIAHLPTTELLVLKTHFADERERLSSNQLQFELIDGQSRRFAAEAGLAYRATDWLSVGIGGTFLTGANVGTDVFVRDPTDQSNTDINADVTTENRWGLLAGVQVALPLNLRLGLSYRGPVSFRIQGENEILVSGAAGTETQRIDWTPKYSPSSFNLGASWEIGAFEIAADARWIRWSEYRDTQSQRPEFSDVLSSRLGLEYDTSDESRLRLGLGWDPSPVPDQTGRTNYVDNSRFLASIGSSHDLLVAGLGLEWSWFLQFQFLMERETDKVALDTHPECAPGVSEICDEVPDSAINPQTGLAYPEAQGLQTGNPGFPGYVSGGWIGALGMEVRF</sequence>
<dbReference type="PANTHER" id="PTHR35093:SF8">
    <property type="entry name" value="OUTER MEMBRANE PROTEIN NMB0088-RELATED"/>
    <property type="match status" value="1"/>
</dbReference>
<evidence type="ECO:0000256" key="5">
    <source>
        <dbReference type="ARBA" id="ARBA00022729"/>
    </source>
</evidence>
<dbReference type="PANTHER" id="PTHR35093">
    <property type="entry name" value="OUTER MEMBRANE PROTEIN NMB0088-RELATED"/>
    <property type="match status" value="1"/>
</dbReference>